<name>A0A4D5S0A7_IXOSC</name>
<dbReference type="AlphaFoldDB" id="A0A4D5S0A7"/>
<organism evidence="1">
    <name type="scientific">Ixodes scapularis</name>
    <name type="common">Black-legged tick</name>
    <name type="synonym">Deer tick</name>
    <dbReference type="NCBI Taxonomy" id="6945"/>
    <lineage>
        <taxon>Eukaryota</taxon>
        <taxon>Metazoa</taxon>
        <taxon>Ecdysozoa</taxon>
        <taxon>Arthropoda</taxon>
        <taxon>Chelicerata</taxon>
        <taxon>Arachnida</taxon>
        <taxon>Acari</taxon>
        <taxon>Parasitiformes</taxon>
        <taxon>Ixodida</taxon>
        <taxon>Ixodoidea</taxon>
        <taxon>Ixodidae</taxon>
        <taxon>Ixodinae</taxon>
        <taxon>Ixodes</taxon>
    </lineage>
</organism>
<reference evidence="1" key="1">
    <citation type="submission" date="2019-04" db="EMBL/GenBank/DDBJ databases">
        <title>An insight into the mialome of Ixodes scapularis.</title>
        <authorList>
            <person name="Ribeiro J.M."/>
            <person name="Mather T.N."/>
            <person name="Karim S."/>
        </authorList>
    </citation>
    <scope>NUCLEOTIDE SEQUENCE</scope>
</reference>
<evidence type="ECO:0000313" key="1">
    <source>
        <dbReference type="EMBL" id="MOY43070.1"/>
    </source>
</evidence>
<proteinExistence type="predicted"/>
<dbReference type="EMBL" id="GHJT01009099">
    <property type="protein sequence ID" value="MOY43070.1"/>
    <property type="molecule type" value="Transcribed_RNA"/>
</dbReference>
<protein>
    <submittedName>
        <fullName evidence="1">Uncharacterized protein</fullName>
    </submittedName>
</protein>
<sequence length="70" mass="8033">MNCFLTVALCPVSSTPRRAFLLLTFSRIMHFFLPIPLKNVSTRFHCTCSWRGSFVSAFLVDCCIIHKRGH</sequence>
<accession>A0A4D5S0A7</accession>